<keyword evidence="3" id="KW-0597">Phosphoprotein</keyword>
<dbReference type="SMART" id="SM00387">
    <property type="entry name" value="HATPase_c"/>
    <property type="match status" value="1"/>
</dbReference>
<evidence type="ECO:0000313" key="10">
    <source>
        <dbReference type="Proteomes" id="UP000295506"/>
    </source>
</evidence>
<evidence type="ECO:0000256" key="3">
    <source>
        <dbReference type="ARBA" id="ARBA00022553"/>
    </source>
</evidence>
<keyword evidence="6" id="KW-0175">Coiled coil</keyword>
<dbReference type="RefSeq" id="WP_078063588.1">
    <property type="nucleotide sequence ID" value="NZ_CP014206.1"/>
</dbReference>
<comment type="caution">
    <text evidence="9">The sequence shown here is derived from an EMBL/GenBank/DDBJ whole genome shotgun (WGS) entry which is preliminary data.</text>
</comment>
<dbReference type="InterPro" id="IPR004358">
    <property type="entry name" value="Sig_transdc_His_kin-like_C"/>
</dbReference>
<evidence type="ECO:0000256" key="6">
    <source>
        <dbReference type="SAM" id="Coils"/>
    </source>
</evidence>
<evidence type="ECO:0000256" key="7">
    <source>
        <dbReference type="SAM" id="Phobius"/>
    </source>
</evidence>
<evidence type="ECO:0000259" key="8">
    <source>
        <dbReference type="PROSITE" id="PS50109"/>
    </source>
</evidence>
<feature type="domain" description="Histidine kinase" evidence="8">
    <location>
        <begin position="105"/>
        <end position="321"/>
    </location>
</feature>
<feature type="coiled-coil region" evidence="6">
    <location>
        <begin position="68"/>
        <end position="98"/>
    </location>
</feature>
<keyword evidence="7" id="KW-0472">Membrane</keyword>
<organism evidence="9 10">
    <name type="scientific">Pseudodesulfovibrio indicus</name>
    <dbReference type="NCBI Taxonomy" id="1716143"/>
    <lineage>
        <taxon>Bacteria</taxon>
        <taxon>Pseudomonadati</taxon>
        <taxon>Thermodesulfobacteriota</taxon>
        <taxon>Desulfovibrionia</taxon>
        <taxon>Desulfovibrionales</taxon>
        <taxon>Desulfovibrionaceae</taxon>
    </lineage>
</organism>
<dbReference type="InterPro" id="IPR005467">
    <property type="entry name" value="His_kinase_dom"/>
</dbReference>
<comment type="catalytic activity">
    <reaction evidence="1">
        <text>ATP + protein L-histidine = ADP + protein N-phospho-L-histidine.</text>
        <dbReference type="EC" id="2.7.13.3"/>
    </reaction>
</comment>
<dbReference type="Pfam" id="PF00512">
    <property type="entry name" value="HisKA"/>
    <property type="match status" value="1"/>
</dbReference>
<dbReference type="SUPFAM" id="SSF55874">
    <property type="entry name" value="ATPase domain of HSP90 chaperone/DNA topoisomerase II/histidine kinase"/>
    <property type="match status" value="1"/>
</dbReference>
<dbReference type="AlphaFoldDB" id="A0AA94PLQ5"/>
<dbReference type="EC" id="2.7.13.3" evidence="2"/>
<sequence length="325" mass="35776">MIAARKHAWELLLYCAILVLGTGLFIHMDAYESFMVFSRSHEGWELDEMAMMLPAVLICLVIFSLNRMRELRRRARLLEESRRQLAVVHEELRALADSKEEFLTTACHELKSPLVGIVDALQLIELTRDPVERQELVGLAEASARRLGVLVENVLEYSRQDSLGPARNRFSPEALLESVREIAAPLTLNQGVALCVDLDRDVPGAVLGAENALRLIALNLVGNAMKHTEAGEVRVGLEYRTEPEALVLTVADSGSGIAAEDLPTIFEPFRQGAYGNPPKVSGLGIGLSIVKRSVEFNRGTISVESSLGRGSRFIVTLPVESLPQE</sequence>
<dbReference type="CDD" id="cd00082">
    <property type="entry name" value="HisKA"/>
    <property type="match status" value="1"/>
</dbReference>
<name>A0AA94PLQ5_9BACT</name>
<gene>
    <name evidence="9" type="ORF">EDC59_11014</name>
</gene>
<evidence type="ECO:0000256" key="5">
    <source>
        <dbReference type="ARBA" id="ARBA00022777"/>
    </source>
</evidence>
<keyword evidence="7" id="KW-1133">Transmembrane helix</keyword>
<evidence type="ECO:0000256" key="1">
    <source>
        <dbReference type="ARBA" id="ARBA00000085"/>
    </source>
</evidence>
<protein>
    <recommendedName>
        <fullName evidence="2">histidine kinase</fullName>
        <ecNumber evidence="2">2.7.13.3</ecNumber>
    </recommendedName>
</protein>
<evidence type="ECO:0000256" key="2">
    <source>
        <dbReference type="ARBA" id="ARBA00012438"/>
    </source>
</evidence>
<dbReference type="PRINTS" id="PR00344">
    <property type="entry name" value="BCTRLSENSOR"/>
</dbReference>
<dbReference type="PANTHER" id="PTHR43047:SF72">
    <property type="entry name" value="OSMOSENSING HISTIDINE PROTEIN KINASE SLN1"/>
    <property type="match status" value="1"/>
</dbReference>
<reference evidence="9 10" key="1">
    <citation type="submission" date="2019-03" db="EMBL/GenBank/DDBJ databases">
        <title>Genomic Encyclopedia of Type Strains, Phase IV (KMG-IV): sequencing the most valuable type-strain genomes for metagenomic binning, comparative biology and taxonomic classification.</title>
        <authorList>
            <person name="Goeker M."/>
        </authorList>
    </citation>
    <scope>NUCLEOTIDE SEQUENCE [LARGE SCALE GENOMIC DNA]</scope>
    <source>
        <strain evidence="9 10">DSM 101483</strain>
    </source>
</reference>
<dbReference type="InterPro" id="IPR003594">
    <property type="entry name" value="HATPase_dom"/>
</dbReference>
<feature type="transmembrane region" description="Helical" evidence="7">
    <location>
        <begin position="12"/>
        <end position="29"/>
    </location>
</feature>
<dbReference type="PANTHER" id="PTHR43047">
    <property type="entry name" value="TWO-COMPONENT HISTIDINE PROTEIN KINASE"/>
    <property type="match status" value="1"/>
</dbReference>
<dbReference type="Gene3D" id="1.10.287.130">
    <property type="match status" value="1"/>
</dbReference>
<dbReference type="GO" id="GO:0005886">
    <property type="term" value="C:plasma membrane"/>
    <property type="evidence" value="ECO:0007669"/>
    <property type="project" value="TreeGrafter"/>
</dbReference>
<dbReference type="Proteomes" id="UP000295506">
    <property type="component" value="Unassembled WGS sequence"/>
</dbReference>
<dbReference type="InterPro" id="IPR003661">
    <property type="entry name" value="HisK_dim/P_dom"/>
</dbReference>
<dbReference type="GO" id="GO:0000155">
    <property type="term" value="F:phosphorelay sensor kinase activity"/>
    <property type="evidence" value="ECO:0007669"/>
    <property type="project" value="InterPro"/>
</dbReference>
<dbReference type="Pfam" id="PF02518">
    <property type="entry name" value="HATPase_c"/>
    <property type="match status" value="1"/>
</dbReference>
<keyword evidence="5 9" id="KW-0418">Kinase</keyword>
<evidence type="ECO:0000313" key="9">
    <source>
        <dbReference type="EMBL" id="TDT86933.1"/>
    </source>
</evidence>
<dbReference type="Gene3D" id="3.30.565.10">
    <property type="entry name" value="Histidine kinase-like ATPase, C-terminal domain"/>
    <property type="match status" value="1"/>
</dbReference>
<dbReference type="SMART" id="SM00388">
    <property type="entry name" value="HisKA"/>
    <property type="match status" value="1"/>
</dbReference>
<proteinExistence type="predicted"/>
<dbReference type="PROSITE" id="PS50109">
    <property type="entry name" value="HIS_KIN"/>
    <property type="match status" value="1"/>
</dbReference>
<accession>A0AA94PLQ5</accession>
<dbReference type="InterPro" id="IPR036890">
    <property type="entry name" value="HATPase_C_sf"/>
</dbReference>
<evidence type="ECO:0000256" key="4">
    <source>
        <dbReference type="ARBA" id="ARBA00022679"/>
    </source>
</evidence>
<keyword evidence="7" id="KW-0812">Transmembrane</keyword>
<keyword evidence="4" id="KW-0808">Transferase</keyword>
<feature type="transmembrane region" description="Helical" evidence="7">
    <location>
        <begin position="49"/>
        <end position="66"/>
    </location>
</feature>
<dbReference type="GO" id="GO:0009927">
    <property type="term" value="F:histidine phosphotransfer kinase activity"/>
    <property type="evidence" value="ECO:0007669"/>
    <property type="project" value="TreeGrafter"/>
</dbReference>
<dbReference type="InterPro" id="IPR036097">
    <property type="entry name" value="HisK_dim/P_sf"/>
</dbReference>
<dbReference type="SUPFAM" id="SSF47384">
    <property type="entry name" value="Homodimeric domain of signal transducing histidine kinase"/>
    <property type="match status" value="1"/>
</dbReference>
<dbReference type="EMBL" id="SOBK01000010">
    <property type="protein sequence ID" value="TDT86933.1"/>
    <property type="molecule type" value="Genomic_DNA"/>
</dbReference>